<keyword evidence="4 5" id="KW-0975">Bacterial flagellum</keyword>
<evidence type="ECO:0000259" key="6">
    <source>
        <dbReference type="Pfam" id="PF02465"/>
    </source>
</evidence>
<evidence type="ECO:0000313" key="8">
    <source>
        <dbReference type="EMBL" id="UOQ48294.1"/>
    </source>
</evidence>
<evidence type="ECO:0000256" key="2">
    <source>
        <dbReference type="ARBA" id="ARBA00011255"/>
    </source>
</evidence>
<evidence type="ECO:0000256" key="3">
    <source>
        <dbReference type="ARBA" id="ARBA00023054"/>
    </source>
</evidence>
<evidence type="ECO:0000256" key="4">
    <source>
        <dbReference type="ARBA" id="ARBA00023143"/>
    </source>
</evidence>
<keyword evidence="8" id="KW-0966">Cell projection</keyword>
<dbReference type="NCBIfam" id="NF005833">
    <property type="entry name" value="PRK07737.1"/>
    <property type="match status" value="1"/>
</dbReference>
<dbReference type="EMBL" id="CP095072">
    <property type="protein sequence ID" value="UOQ48294.1"/>
    <property type="molecule type" value="Genomic_DNA"/>
</dbReference>
<protein>
    <recommendedName>
        <fullName evidence="5">Flagellar hook-associated protein 2</fullName>
        <shortName evidence="5">HAP2</shortName>
    </recommendedName>
    <alternativeName>
        <fullName evidence="5">Flagellar cap protein</fullName>
    </alternativeName>
</protein>
<evidence type="ECO:0000256" key="5">
    <source>
        <dbReference type="RuleBase" id="RU362066"/>
    </source>
</evidence>
<keyword evidence="8" id="KW-0282">Flagellum</keyword>
<dbReference type="Proteomes" id="UP000831782">
    <property type="component" value="Chromosome"/>
</dbReference>
<feature type="domain" description="Flagellar hook-associated protein 2 N-terminal" evidence="6">
    <location>
        <begin position="16"/>
        <end position="111"/>
    </location>
</feature>
<dbReference type="PANTHER" id="PTHR30288">
    <property type="entry name" value="FLAGELLAR CAP/ASSEMBLY PROTEIN FLID"/>
    <property type="match status" value="1"/>
</dbReference>
<gene>
    <name evidence="8" type="ORF">MUN88_20010</name>
</gene>
<name>A0ABY4EV62_9BACI</name>
<organism evidence="8 9">
    <name type="scientific">Gracilibacillus caseinilyticus</name>
    <dbReference type="NCBI Taxonomy" id="2932256"/>
    <lineage>
        <taxon>Bacteria</taxon>
        <taxon>Bacillati</taxon>
        <taxon>Bacillota</taxon>
        <taxon>Bacilli</taxon>
        <taxon>Bacillales</taxon>
        <taxon>Bacillaceae</taxon>
        <taxon>Gracilibacillus</taxon>
    </lineage>
</organism>
<dbReference type="PANTHER" id="PTHR30288:SF0">
    <property type="entry name" value="FLAGELLAR HOOK-ASSOCIATED PROTEIN 2"/>
    <property type="match status" value="1"/>
</dbReference>
<dbReference type="InterPro" id="IPR010809">
    <property type="entry name" value="FliD_C"/>
</dbReference>
<accession>A0ABY4EV62</accession>
<comment type="subunit">
    <text evidence="2 5">Homopentamer.</text>
</comment>
<reference evidence="8 9" key="1">
    <citation type="submission" date="2022-04" db="EMBL/GenBank/DDBJ databases">
        <title>Gracilibacillus sp. isolated from saltern.</title>
        <authorList>
            <person name="Won M."/>
            <person name="Lee C.-M."/>
            <person name="Woen H.-Y."/>
            <person name="Kwon S.-W."/>
        </authorList>
    </citation>
    <scope>NUCLEOTIDE SEQUENCE [LARGE SCALE GENOMIC DNA]</scope>
    <source>
        <strain evidence="8 9">SSWR10-1</strain>
    </source>
</reference>
<dbReference type="InterPro" id="IPR003481">
    <property type="entry name" value="FliD_N"/>
</dbReference>
<keyword evidence="5" id="KW-0964">Secreted</keyword>
<keyword evidence="9" id="KW-1185">Reference proteome</keyword>
<comment type="function">
    <text evidence="5">Required for morphogenesis and for the elongation of the flagellar filament by facilitating polymerization of the flagellin monomers at the tip of growing filament. Forms a capping structure, which prevents flagellin subunits (transported through the central channel of the flagellum) from leaking out without polymerization at the distal end.</text>
</comment>
<keyword evidence="3" id="KW-0175">Coiled coil</keyword>
<sequence>MAYSVNTSNRLTGFASGIDTESMVKELMAAERIPLDNMTQDLTWKTWQRDAYREMNTLLSELDNQLLNMKLQKTYSSKATSSTDSSAVTATATAGATSSSYSIQVDQLATSAINVSANSISGSTKIDPNGKLSEQDFAGNNITADGSFDVSYFNEAGEEVTKTISYTADDSLNSVLKKIGSETGNELRATYDTQSDKIVIERTKTGDFNTAGNEIGISGDFFSSTMQMTGTESGGTDAVFKYNGVEFTSKQNSYKLNDVTFNFTNVTTNPVTVTVTDDVDAAYENIKGFVDKYNEIIEKVNSRLNEDRYRNYDPLTDEQKDEMSESEIELWQEKSQSGLLKNDSLLENGLWSMRRDMYSTVETNGSYNHLTAIGIDTSSDFSKNGKLEINEKKLKEALQEDPESVYKLFSNDVEGEGKGIINRLEDSIETTISNIEKRAGKTGATLETYTLGRQMDDMEDRISAFEDRLVNIEDRYWSQFTAMEKMISQMNSQASYLTQAFS</sequence>
<evidence type="ECO:0000313" key="9">
    <source>
        <dbReference type="Proteomes" id="UP000831782"/>
    </source>
</evidence>
<keyword evidence="8" id="KW-0969">Cilium</keyword>
<dbReference type="Pfam" id="PF02465">
    <property type="entry name" value="FliD_N"/>
    <property type="match status" value="1"/>
</dbReference>
<dbReference type="InterPro" id="IPR040026">
    <property type="entry name" value="FliD"/>
</dbReference>
<feature type="domain" description="Flagellar hook-associated protein 2 C-terminal" evidence="7">
    <location>
        <begin position="235"/>
        <end position="492"/>
    </location>
</feature>
<comment type="subcellular location">
    <subcellularLocation>
        <location evidence="5">Secreted</location>
    </subcellularLocation>
    <subcellularLocation>
        <location evidence="5">Bacterial flagellum</location>
    </subcellularLocation>
</comment>
<evidence type="ECO:0000259" key="7">
    <source>
        <dbReference type="Pfam" id="PF07195"/>
    </source>
</evidence>
<dbReference type="Pfam" id="PF07195">
    <property type="entry name" value="FliD_C"/>
    <property type="match status" value="1"/>
</dbReference>
<dbReference type="RefSeq" id="WP_244718604.1">
    <property type="nucleotide sequence ID" value="NZ_CP095072.1"/>
</dbReference>
<proteinExistence type="inferred from homology"/>
<comment type="similarity">
    <text evidence="1 5">Belongs to the FliD family.</text>
</comment>
<evidence type="ECO:0000256" key="1">
    <source>
        <dbReference type="ARBA" id="ARBA00009764"/>
    </source>
</evidence>